<dbReference type="Pfam" id="PF02585">
    <property type="entry name" value="PIG-L"/>
    <property type="match status" value="1"/>
</dbReference>
<dbReference type="RefSeq" id="WP_185006842.1">
    <property type="nucleotide sequence ID" value="NZ_BAAAUI010000062.1"/>
</dbReference>
<dbReference type="Gene3D" id="2.60.40.10">
    <property type="entry name" value="Immunoglobulins"/>
    <property type="match status" value="1"/>
</dbReference>
<dbReference type="Gene3D" id="2.60.40.1190">
    <property type="match status" value="1"/>
</dbReference>
<dbReference type="Pfam" id="PF10633">
    <property type="entry name" value="NPCBM_assoc"/>
    <property type="match status" value="1"/>
</dbReference>
<feature type="domain" description="Alpha-galactosidase NEW3" evidence="4">
    <location>
        <begin position="335"/>
        <end position="406"/>
    </location>
</feature>
<dbReference type="Proteomes" id="UP000533598">
    <property type="component" value="Unassembled WGS sequence"/>
</dbReference>
<dbReference type="Gene3D" id="3.40.50.10320">
    <property type="entry name" value="LmbE-like"/>
    <property type="match status" value="1"/>
</dbReference>
<sequence>MDRRWLTGLLPVAAALITLVALESPATAVDEQAEAARRAVDLDALFVGAHPDDEAFSLSTFGQWHADHKVRAGVVTITRGEGGGNAAGPEEGPALGQLREAEERRAVRRAGITEVLNLDEADFYYTVSSPLTEQGWQHQDVLGKLVRAIRQTRPELVVTMDPAPTPGNHGNHQYAARLAIEAYRVAADPNAYPEQLREEGLRPWAVKRLLTGGARGERPSGPDCAAKFVPVEASDRVYGVWDGRPSTVPGRSWAQEERSAQREYVTQGWAGFPDVPTDPKEIGCDWFTQVASRVPFSPTANGPDAPLHGALIPTPGGLPLGTGAVAEAGRFNLVAGSSVPVKVTVTAPEERPLTRVEAKLTLPAGWQATGYGRLGTVHSGRSATAEFTVTVPAGTKPGRVRIPVELSSGNGSGYVETVVAVVPELTAEQQPLPQVAQFRDWAVRSGVPALADLVPPVLTLPSGGDRELPILVRNNGSATRSGTVTITPPTGFSATASLPFTGLAAGATTTLSGKVTNTDTALRTGMQGGDYKYTLSVTGVSSSTPALELVPRTTIPKAASAPTVDGVAAPGEYSGPELDLSTRWEGDECVSAADCSAKAKLTWHNDTLYALVTVADDKQGSVLDAADCKRHWRTDSLELAIDPRGKSENTASTLKLAVFPTTTAGTPCAARDADNFQGPAADTVPGLQVASKVSSPYTGYTIELALPLAAVPGALDPAKVGLNLFVYDSDTQDKIGQTRLGWSTWGGVQGDPYRWGHAVLDGYTPPAGRPVEPPPARLPLIALSSVDSAQSVEQSVRTGISLGGKPIAPVWDSARLLSARAHGDTVTARVLGASGRATVFVVNQDGKLLGRKTVELSHGFSEITVPVTGGRPAEVLLGFETPEGKVAASRVRAGSG</sequence>
<dbReference type="InterPro" id="IPR014756">
    <property type="entry name" value="Ig_E-set"/>
</dbReference>
<evidence type="ECO:0000256" key="2">
    <source>
        <dbReference type="SAM" id="SignalP"/>
    </source>
</evidence>
<evidence type="ECO:0000259" key="4">
    <source>
        <dbReference type="Pfam" id="PF10633"/>
    </source>
</evidence>
<feature type="chain" id="PRO_5030546702" evidence="2">
    <location>
        <begin position="29"/>
        <end position="896"/>
    </location>
</feature>
<proteinExistence type="predicted"/>
<reference evidence="5 6" key="1">
    <citation type="submission" date="2020-08" db="EMBL/GenBank/DDBJ databases">
        <title>Sequencing the genomes of 1000 actinobacteria strains.</title>
        <authorList>
            <person name="Klenk H.-P."/>
        </authorList>
    </citation>
    <scope>NUCLEOTIDE SEQUENCE [LARGE SCALE GENOMIC DNA]</scope>
    <source>
        <strain evidence="5 6">DSM 44230</strain>
    </source>
</reference>
<feature type="signal peptide" evidence="2">
    <location>
        <begin position="1"/>
        <end position="28"/>
    </location>
</feature>
<dbReference type="EMBL" id="JACHMH010000001">
    <property type="protein sequence ID" value="MBB4680786.1"/>
    <property type="molecule type" value="Genomic_DNA"/>
</dbReference>
<dbReference type="InterPro" id="IPR024078">
    <property type="entry name" value="LmbE-like_dom_sf"/>
</dbReference>
<dbReference type="PANTHER" id="PTHR12993">
    <property type="entry name" value="N-ACETYLGLUCOSAMINYL-PHOSPHATIDYLINOSITOL DE-N-ACETYLASE-RELATED"/>
    <property type="match status" value="1"/>
</dbReference>
<dbReference type="GO" id="GO:0016137">
    <property type="term" value="P:glycoside metabolic process"/>
    <property type="evidence" value="ECO:0007669"/>
    <property type="project" value="UniProtKB-ARBA"/>
</dbReference>
<dbReference type="InterPro" id="IPR003737">
    <property type="entry name" value="GlcNAc_PI_deacetylase-related"/>
</dbReference>
<organism evidence="5 6">
    <name type="scientific">Crossiella cryophila</name>
    <dbReference type="NCBI Taxonomy" id="43355"/>
    <lineage>
        <taxon>Bacteria</taxon>
        <taxon>Bacillati</taxon>
        <taxon>Actinomycetota</taxon>
        <taxon>Actinomycetes</taxon>
        <taxon>Pseudonocardiales</taxon>
        <taxon>Pseudonocardiaceae</taxon>
        <taxon>Crossiella</taxon>
    </lineage>
</organism>
<dbReference type="InterPro" id="IPR013783">
    <property type="entry name" value="Ig-like_fold"/>
</dbReference>
<comment type="caution">
    <text evidence="5">The sequence shown here is derived from an EMBL/GenBank/DDBJ whole genome shotgun (WGS) entry which is preliminary data.</text>
</comment>
<name>A0A7W7CGH0_9PSEU</name>
<evidence type="ECO:0000259" key="3">
    <source>
        <dbReference type="Pfam" id="PF06452"/>
    </source>
</evidence>
<keyword evidence="2" id="KW-0732">Signal</keyword>
<dbReference type="Pfam" id="PF06452">
    <property type="entry name" value="CBM9_1"/>
    <property type="match status" value="1"/>
</dbReference>
<accession>A0A7W7CGH0</accession>
<dbReference type="AlphaFoldDB" id="A0A7W7CGH0"/>
<evidence type="ECO:0000313" key="6">
    <source>
        <dbReference type="Proteomes" id="UP000533598"/>
    </source>
</evidence>
<dbReference type="InterPro" id="IPR018905">
    <property type="entry name" value="A-galactase_NEW3"/>
</dbReference>
<dbReference type="CDD" id="cd09619">
    <property type="entry name" value="CBM9_like_4"/>
    <property type="match status" value="1"/>
</dbReference>
<dbReference type="GO" id="GO:0030246">
    <property type="term" value="F:carbohydrate binding"/>
    <property type="evidence" value="ECO:0007669"/>
    <property type="project" value="InterPro"/>
</dbReference>
<evidence type="ECO:0000256" key="1">
    <source>
        <dbReference type="ARBA" id="ARBA00022833"/>
    </source>
</evidence>
<dbReference type="SUPFAM" id="SSF49344">
    <property type="entry name" value="CBD9-like"/>
    <property type="match status" value="1"/>
</dbReference>
<dbReference type="GO" id="GO:0016052">
    <property type="term" value="P:carbohydrate catabolic process"/>
    <property type="evidence" value="ECO:0007669"/>
    <property type="project" value="InterPro"/>
</dbReference>
<keyword evidence="1" id="KW-0862">Zinc</keyword>
<dbReference type="SUPFAM" id="SSF102588">
    <property type="entry name" value="LmbE-like"/>
    <property type="match status" value="1"/>
</dbReference>
<protein>
    <submittedName>
        <fullName evidence="5">LmbE family N-acetylglucosaminyl deacetylase</fullName>
    </submittedName>
</protein>
<gene>
    <name evidence="5" type="ORF">HNR67_006904</name>
</gene>
<dbReference type="PANTHER" id="PTHR12993:SF11">
    <property type="entry name" value="N-ACETYLGLUCOSAMINYL-PHOSPHATIDYLINOSITOL DE-N-ACETYLASE"/>
    <property type="match status" value="1"/>
</dbReference>
<dbReference type="GO" id="GO:0016811">
    <property type="term" value="F:hydrolase activity, acting on carbon-nitrogen (but not peptide) bonds, in linear amides"/>
    <property type="evidence" value="ECO:0007669"/>
    <property type="project" value="TreeGrafter"/>
</dbReference>
<feature type="domain" description="Carbohydrate-binding" evidence="3">
    <location>
        <begin position="564"/>
        <end position="762"/>
    </location>
</feature>
<evidence type="ECO:0000313" key="5">
    <source>
        <dbReference type="EMBL" id="MBB4680786.1"/>
    </source>
</evidence>
<keyword evidence="6" id="KW-1185">Reference proteome</keyword>
<dbReference type="InterPro" id="IPR010502">
    <property type="entry name" value="Carb-bd_dom_fam9"/>
</dbReference>
<dbReference type="SUPFAM" id="SSF81296">
    <property type="entry name" value="E set domains"/>
    <property type="match status" value="1"/>
</dbReference>
<dbReference type="GO" id="GO:0004553">
    <property type="term" value="F:hydrolase activity, hydrolyzing O-glycosyl compounds"/>
    <property type="evidence" value="ECO:0007669"/>
    <property type="project" value="InterPro"/>
</dbReference>